<proteinExistence type="predicted"/>
<evidence type="ECO:0008006" key="4">
    <source>
        <dbReference type="Google" id="ProtNLM"/>
    </source>
</evidence>
<dbReference type="PANTHER" id="PTHR36167:SF3">
    <property type="entry name" value="C2H2 FINGER DOMAIN TRANSCRIPTION FACTOR (EUROFUNG)-RELATED"/>
    <property type="match status" value="1"/>
</dbReference>
<protein>
    <recommendedName>
        <fullName evidence="4">Fungal N-terminal domain-containing protein</fullName>
    </recommendedName>
</protein>
<evidence type="ECO:0000313" key="3">
    <source>
        <dbReference type="Proteomes" id="UP000191612"/>
    </source>
</evidence>
<feature type="region of interest" description="Disordered" evidence="1">
    <location>
        <begin position="542"/>
        <end position="607"/>
    </location>
</feature>
<evidence type="ECO:0000313" key="2">
    <source>
        <dbReference type="EMBL" id="OQD93306.1"/>
    </source>
</evidence>
<organism evidence="2 3">
    <name type="scientific">Penicillium solitum</name>
    <dbReference type="NCBI Taxonomy" id="60172"/>
    <lineage>
        <taxon>Eukaryota</taxon>
        <taxon>Fungi</taxon>
        <taxon>Dikarya</taxon>
        <taxon>Ascomycota</taxon>
        <taxon>Pezizomycotina</taxon>
        <taxon>Eurotiomycetes</taxon>
        <taxon>Eurotiomycetidae</taxon>
        <taxon>Eurotiales</taxon>
        <taxon>Aspergillaceae</taxon>
        <taxon>Penicillium</taxon>
    </lineage>
</organism>
<evidence type="ECO:0000256" key="1">
    <source>
        <dbReference type="SAM" id="MobiDB-lite"/>
    </source>
</evidence>
<feature type="compositionally biased region" description="Polar residues" evidence="1">
    <location>
        <begin position="72"/>
        <end position="87"/>
    </location>
</feature>
<feature type="compositionally biased region" description="Acidic residues" evidence="1">
    <location>
        <begin position="594"/>
        <end position="607"/>
    </location>
</feature>
<keyword evidence="3" id="KW-1185">Reference proteome</keyword>
<dbReference type="EMBL" id="MDYO01000033">
    <property type="protein sequence ID" value="OQD93306.1"/>
    <property type="molecule type" value="Genomic_DNA"/>
</dbReference>
<sequence>MEAIGAASAILAIATAGVQCSVKLVTFAGQVKTAPEQITMVAEDVSLNASILHQLGELATENIENEHPTLDGDSNNTTDPNVKSVPDTKTTISKQSIFNPTGLKTVIKLAKKCEEIFESLDQSLRKASQQLHAKPKISGKVKLSRAEMFKWPFLLPAMDTLRNELRNVKETLMLMLQVAMLAYSRRMMGEYGENSQRTTAIVAYSREDQEFLVRAIVAAQKAQLSSPGKEHSAASNIESGREPPLGKEHHRFSRGSGSFNHGLFATDRGLNGTTCPIFRSTPPRIFSINFLSPRASITNHQINIAYDTRSINLPDSTIKSWLKEWKASFDTNVLDQLAALDTNEYEALDATRNHGEGTLEWIQFGEYRTIVEGIPHLKARTLTMVMSGIHRKHMRPKTLIEYGLPWEWDEDSDDHLIIKKWINEDFLEELVAHTRRLQESEMVTRPSSTMTELKVNDRSKDKMYPARRKPSTRRSSHFISKIRRSIPLINRRNKEQEDWEQTLDDKAEAEMKEQEFRQQLDREFGYTKEDIEAILNRKPAVVEGEKKEKKKKKEERKKGERKKGEKEGTKEEVKYEKTEDWKQTREKYQFEQQTDGEDDDALSESDDAEVIIDALLAKYTM</sequence>
<dbReference type="InterPro" id="IPR039327">
    <property type="entry name" value="CON7-like"/>
</dbReference>
<dbReference type="GO" id="GO:0006355">
    <property type="term" value="P:regulation of DNA-templated transcription"/>
    <property type="evidence" value="ECO:0007669"/>
    <property type="project" value="InterPro"/>
</dbReference>
<feature type="region of interest" description="Disordered" evidence="1">
    <location>
        <begin position="459"/>
        <end position="480"/>
    </location>
</feature>
<dbReference type="STRING" id="60172.A0A1V6QWG4"/>
<reference evidence="3" key="1">
    <citation type="journal article" date="2017" name="Nat. Microbiol.">
        <title>Global analysis of biosynthetic gene clusters reveals vast potential of secondary metabolite production in Penicillium species.</title>
        <authorList>
            <person name="Nielsen J.C."/>
            <person name="Grijseels S."/>
            <person name="Prigent S."/>
            <person name="Ji B."/>
            <person name="Dainat J."/>
            <person name="Nielsen K.F."/>
            <person name="Frisvad J.C."/>
            <person name="Workman M."/>
            <person name="Nielsen J."/>
        </authorList>
    </citation>
    <scope>NUCLEOTIDE SEQUENCE [LARGE SCALE GENOMIC DNA]</scope>
    <source>
        <strain evidence="3">IBT 29525</strain>
    </source>
</reference>
<name>A0A1V6QWG4_9EURO</name>
<feature type="compositionally biased region" description="Basic residues" evidence="1">
    <location>
        <begin position="465"/>
        <end position="480"/>
    </location>
</feature>
<feature type="region of interest" description="Disordered" evidence="1">
    <location>
        <begin position="225"/>
        <end position="252"/>
    </location>
</feature>
<gene>
    <name evidence="2" type="ORF">PENSOL_c033G01932</name>
</gene>
<dbReference type="AlphaFoldDB" id="A0A1V6QWG4"/>
<dbReference type="Proteomes" id="UP000191612">
    <property type="component" value="Unassembled WGS sequence"/>
</dbReference>
<dbReference type="PANTHER" id="PTHR36167">
    <property type="entry name" value="C2H2 FINGER DOMAIN TRANSCRIPTION FACTOR (EUROFUNG)-RELATED"/>
    <property type="match status" value="1"/>
</dbReference>
<feature type="region of interest" description="Disordered" evidence="1">
    <location>
        <begin position="65"/>
        <end position="87"/>
    </location>
</feature>
<accession>A0A1V6QWG4</accession>
<feature type="compositionally biased region" description="Basic and acidic residues" evidence="1">
    <location>
        <begin position="556"/>
        <end position="589"/>
    </location>
</feature>
<comment type="caution">
    <text evidence="2">The sequence shown here is derived from an EMBL/GenBank/DDBJ whole genome shotgun (WGS) entry which is preliminary data.</text>
</comment>